<organism evidence="2">
    <name type="scientific">hydrothermal vent metagenome</name>
    <dbReference type="NCBI Taxonomy" id="652676"/>
    <lineage>
        <taxon>unclassified sequences</taxon>
        <taxon>metagenomes</taxon>
        <taxon>ecological metagenomes</taxon>
    </lineage>
</organism>
<dbReference type="GO" id="GO:0004792">
    <property type="term" value="F:thiosulfate-cyanide sulfurtransferase activity"/>
    <property type="evidence" value="ECO:0007669"/>
    <property type="project" value="TreeGrafter"/>
</dbReference>
<dbReference type="PANTHER" id="PTHR44086">
    <property type="entry name" value="THIOSULFATE SULFURTRANSFERASE RDL2, MITOCHONDRIAL-RELATED"/>
    <property type="match status" value="1"/>
</dbReference>
<dbReference type="AlphaFoldDB" id="A0A3B0S6K7"/>
<sequence>MNEMSDKLQQSYDDLVRQATKQVENIPPVVALEMMEKGGAVIIDVRDIRELQRDGCIPGSYHVPRGLVESWVDPASEYFKPVFGENHKFLICCASGRRSALTVLTLQNMGIKNACNMVGGFAAWKLLDGDVSGFGDGRHIDLFDPEDQLVNL</sequence>
<reference evidence="2" key="1">
    <citation type="submission" date="2018-06" db="EMBL/GenBank/DDBJ databases">
        <authorList>
            <person name="Zhirakovskaya E."/>
        </authorList>
    </citation>
    <scope>NUCLEOTIDE SEQUENCE</scope>
</reference>
<dbReference type="PROSITE" id="PS50206">
    <property type="entry name" value="RHODANESE_3"/>
    <property type="match status" value="1"/>
</dbReference>
<evidence type="ECO:0000259" key="1">
    <source>
        <dbReference type="PROSITE" id="PS50206"/>
    </source>
</evidence>
<accession>A0A3B0S6K7</accession>
<gene>
    <name evidence="2" type="ORF">MNBD_ALPHA08-624</name>
</gene>
<feature type="domain" description="Rhodanese" evidence="1">
    <location>
        <begin position="36"/>
        <end position="133"/>
    </location>
</feature>
<dbReference type="Gene3D" id="3.40.250.10">
    <property type="entry name" value="Rhodanese-like domain"/>
    <property type="match status" value="1"/>
</dbReference>
<proteinExistence type="predicted"/>
<dbReference type="SMART" id="SM00450">
    <property type="entry name" value="RHOD"/>
    <property type="match status" value="1"/>
</dbReference>
<dbReference type="EMBL" id="UOEC01000153">
    <property type="protein sequence ID" value="VAV98571.1"/>
    <property type="molecule type" value="Genomic_DNA"/>
</dbReference>
<dbReference type="SUPFAM" id="SSF52821">
    <property type="entry name" value="Rhodanese/Cell cycle control phosphatase"/>
    <property type="match status" value="1"/>
</dbReference>
<name>A0A3B0S6K7_9ZZZZ</name>
<evidence type="ECO:0000313" key="2">
    <source>
        <dbReference type="EMBL" id="VAV98571.1"/>
    </source>
</evidence>
<dbReference type="PANTHER" id="PTHR44086:SF13">
    <property type="entry name" value="THIOSULFATE SULFURTRANSFERASE PSPE"/>
    <property type="match status" value="1"/>
</dbReference>
<dbReference type="InterPro" id="IPR001763">
    <property type="entry name" value="Rhodanese-like_dom"/>
</dbReference>
<dbReference type="Pfam" id="PF00581">
    <property type="entry name" value="Rhodanese"/>
    <property type="match status" value="1"/>
</dbReference>
<protein>
    <recommendedName>
        <fullName evidence="1">Rhodanese domain-containing protein</fullName>
    </recommendedName>
</protein>
<dbReference type="InterPro" id="IPR036873">
    <property type="entry name" value="Rhodanese-like_dom_sf"/>
</dbReference>